<keyword evidence="10" id="KW-1185">Reference proteome</keyword>
<dbReference type="GO" id="GO:0005615">
    <property type="term" value="C:extracellular space"/>
    <property type="evidence" value="ECO:0007669"/>
    <property type="project" value="TreeGrafter"/>
</dbReference>
<keyword evidence="5 7" id="KW-1015">Disulfide bond</keyword>
<evidence type="ECO:0000259" key="8">
    <source>
        <dbReference type="PROSITE" id="PS50287"/>
    </source>
</evidence>
<reference evidence="9 10" key="1">
    <citation type="submission" date="2019-09" db="EMBL/GenBank/DDBJ databases">
        <title>Bird 10,000 Genomes (B10K) Project - Family phase.</title>
        <authorList>
            <person name="Zhang G."/>
        </authorList>
    </citation>
    <scope>NUCLEOTIDE SEQUENCE [LARGE SCALE GENOMIC DNA]</scope>
    <source>
        <strain evidence="9">B10K-DU-001-16</strain>
        <tissue evidence="9">Muscle</tissue>
    </source>
</reference>
<dbReference type="SUPFAM" id="SSF56487">
    <property type="entry name" value="SRCR-like"/>
    <property type="match status" value="2"/>
</dbReference>
<evidence type="ECO:0000256" key="3">
    <source>
        <dbReference type="ARBA" id="ARBA00022729"/>
    </source>
</evidence>
<organism evidence="9 10">
    <name type="scientific">Bucco capensis</name>
    <name type="common">collared puffbird</name>
    <dbReference type="NCBI Taxonomy" id="135168"/>
    <lineage>
        <taxon>Eukaryota</taxon>
        <taxon>Metazoa</taxon>
        <taxon>Chordata</taxon>
        <taxon>Craniata</taxon>
        <taxon>Vertebrata</taxon>
        <taxon>Euteleostomi</taxon>
        <taxon>Archelosauria</taxon>
        <taxon>Archosauria</taxon>
        <taxon>Dinosauria</taxon>
        <taxon>Saurischia</taxon>
        <taxon>Theropoda</taxon>
        <taxon>Coelurosauria</taxon>
        <taxon>Aves</taxon>
        <taxon>Neognathae</taxon>
        <taxon>Neoaves</taxon>
        <taxon>Telluraves</taxon>
        <taxon>Coraciimorphae</taxon>
        <taxon>Piciformes</taxon>
        <taxon>Bucconidae</taxon>
        <taxon>Bucco</taxon>
    </lineage>
</organism>
<evidence type="ECO:0000256" key="1">
    <source>
        <dbReference type="ARBA" id="ARBA00004613"/>
    </source>
</evidence>
<evidence type="ECO:0000256" key="4">
    <source>
        <dbReference type="ARBA" id="ARBA00022737"/>
    </source>
</evidence>
<dbReference type="Gene3D" id="3.10.250.10">
    <property type="entry name" value="SRCR-like domain"/>
    <property type="match status" value="2"/>
</dbReference>
<feature type="disulfide bond" evidence="7">
    <location>
        <begin position="79"/>
        <end position="143"/>
    </location>
</feature>
<dbReference type="PROSITE" id="PS50287">
    <property type="entry name" value="SRCR_2"/>
    <property type="match status" value="2"/>
</dbReference>
<dbReference type="PRINTS" id="PR00258">
    <property type="entry name" value="SPERACTRCPTR"/>
</dbReference>
<evidence type="ECO:0000256" key="7">
    <source>
        <dbReference type="PROSITE-ProRule" id="PRU00196"/>
    </source>
</evidence>
<gene>
    <name evidence="9" type="primary">Cd163_1</name>
    <name evidence="9" type="ORF">BUCCAP_R08848</name>
</gene>
<evidence type="ECO:0000256" key="5">
    <source>
        <dbReference type="ARBA" id="ARBA00023157"/>
    </source>
</evidence>
<keyword evidence="4" id="KW-0677">Repeat</keyword>
<feature type="domain" description="SRCR" evidence="8">
    <location>
        <begin position="54"/>
        <end position="154"/>
    </location>
</feature>
<feature type="non-terminal residue" evidence="9">
    <location>
        <position position="1"/>
    </location>
</feature>
<dbReference type="FunFam" id="3.10.250.10:FF:000003">
    <property type="entry name" value="Deleted in malignant brain tumors 1"/>
    <property type="match status" value="1"/>
</dbReference>
<keyword evidence="3" id="KW-0732">Signal</keyword>
<dbReference type="EMBL" id="VWZO01008143">
    <property type="protein sequence ID" value="NXH14164.1"/>
    <property type="molecule type" value="Genomic_DNA"/>
</dbReference>
<keyword evidence="2" id="KW-0964">Secreted</keyword>
<dbReference type="AlphaFoldDB" id="A0A7K9HN24"/>
<accession>A0A7K9HN24</accession>
<evidence type="ECO:0000256" key="2">
    <source>
        <dbReference type="ARBA" id="ARBA00022525"/>
    </source>
</evidence>
<feature type="disulfide bond" evidence="7">
    <location>
        <begin position="92"/>
        <end position="153"/>
    </location>
</feature>
<comment type="caution">
    <text evidence="7">Lacks conserved residue(s) required for the propagation of feature annotation.</text>
</comment>
<name>A0A7K9HN24_9PICI</name>
<keyword evidence="6" id="KW-0325">Glycoprotein</keyword>
<dbReference type="InterPro" id="IPR001190">
    <property type="entry name" value="SRCR"/>
</dbReference>
<dbReference type="PROSITE" id="PS00420">
    <property type="entry name" value="SRCR_1"/>
    <property type="match status" value="1"/>
</dbReference>
<evidence type="ECO:0000313" key="9">
    <source>
        <dbReference type="EMBL" id="NXH14164.1"/>
    </source>
</evidence>
<protein>
    <submittedName>
        <fullName evidence="9">C163A protein</fullName>
    </submittedName>
</protein>
<evidence type="ECO:0000256" key="6">
    <source>
        <dbReference type="ARBA" id="ARBA00023180"/>
    </source>
</evidence>
<dbReference type="PANTHER" id="PTHR48071:SF15">
    <property type="entry name" value="SRCR DOMAIN-CONTAINING PROTEIN"/>
    <property type="match status" value="1"/>
</dbReference>
<dbReference type="GO" id="GO:0031638">
    <property type="term" value="P:zymogen activation"/>
    <property type="evidence" value="ECO:0007669"/>
    <property type="project" value="TreeGrafter"/>
</dbReference>
<proteinExistence type="predicted"/>
<comment type="caution">
    <text evidence="9">The sequence shown here is derived from an EMBL/GenBank/DDBJ whole genome shotgun (WGS) entry which is preliminary data.</text>
</comment>
<dbReference type="InterPro" id="IPR036772">
    <property type="entry name" value="SRCR-like_dom_sf"/>
</dbReference>
<dbReference type="PANTHER" id="PTHR48071">
    <property type="entry name" value="SRCR DOMAIN-CONTAINING PROTEIN"/>
    <property type="match status" value="1"/>
</dbReference>
<sequence length="175" mass="18330">QGSDRIWLDNVQCSGTEDALSQCPARPWGVNNCDHGEDASVVCTDGDTLRQGPLRLVNGSNSCLGRVEVLHDQKWGTVCDDTWDLHDAAVVCSQLGCGTALSAPGSAHFGPGSDPIWLDGVDCTGTESTLTECELTNWGEHNCGHSEDAGVVCSDSSITALGMLQLVNGPNRCAG</sequence>
<dbReference type="GO" id="GO:0005886">
    <property type="term" value="C:plasma membrane"/>
    <property type="evidence" value="ECO:0007669"/>
    <property type="project" value="TreeGrafter"/>
</dbReference>
<feature type="disulfide bond" evidence="7">
    <location>
        <begin position="13"/>
        <end position="23"/>
    </location>
</feature>
<feature type="non-terminal residue" evidence="9">
    <location>
        <position position="175"/>
    </location>
</feature>
<evidence type="ECO:0000313" key="10">
    <source>
        <dbReference type="Proteomes" id="UP000534107"/>
    </source>
</evidence>
<feature type="domain" description="SRCR" evidence="8">
    <location>
        <begin position="1"/>
        <end position="44"/>
    </location>
</feature>
<dbReference type="SMART" id="SM00202">
    <property type="entry name" value="SR"/>
    <property type="match status" value="1"/>
</dbReference>
<dbReference type="Proteomes" id="UP000534107">
    <property type="component" value="Unassembled WGS sequence"/>
</dbReference>
<dbReference type="OrthoDB" id="536948at2759"/>
<feature type="disulfide bond" evidence="7">
    <location>
        <begin position="123"/>
        <end position="133"/>
    </location>
</feature>
<comment type="subcellular location">
    <subcellularLocation>
        <location evidence="1">Secreted</location>
    </subcellularLocation>
</comment>
<dbReference type="GO" id="GO:0004252">
    <property type="term" value="F:serine-type endopeptidase activity"/>
    <property type="evidence" value="ECO:0007669"/>
    <property type="project" value="TreeGrafter"/>
</dbReference>
<dbReference type="Pfam" id="PF00530">
    <property type="entry name" value="SRCR"/>
    <property type="match status" value="2"/>
</dbReference>